<sequence>MSAMVQTTLKQDPFSGHVFVFAEGAVTWSRRYGQIKSSAETIGVKQRERQAARTMLANHP</sequence>
<dbReference type="AlphaFoldDB" id="A0A2Z5GAA6"/>
<evidence type="ECO:0000313" key="2">
    <source>
        <dbReference type="Proteomes" id="UP000253606"/>
    </source>
</evidence>
<dbReference type="KEGG" id="abas:ACPOL_6978"/>
<dbReference type="Proteomes" id="UP000253606">
    <property type="component" value="Plasmid pACPOL4"/>
</dbReference>
<keyword evidence="1" id="KW-0614">Plasmid</keyword>
<organism evidence="1 2">
    <name type="scientific">Acidisarcina polymorpha</name>
    <dbReference type="NCBI Taxonomy" id="2211140"/>
    <lineage>
        <taxon>Bacteria</taxon>
        <taxon>Pseudomonadati</taxon>
        <taxon>Acidobacteriota</taxon>
        <taxon>Terriglobia</taxon>
        <taxon>Terriglobales</taxon>
        <taxon>Acidobacteriaceae</taxon>
        <taxon>Acidisarcina</taxon>
    </lineage>
</organism>
<gene>
    <name evidence="1" type="ORF">ACPOL_6978</name>
</gene>
<proteinExistence type="predicted"/>
<dbReference type="EMBL" id="CP030843">
    <property type="protein sequence ID" value="AXC16182.1"/>
    <property type="molecule type" value="Genomic_DNA"/>
</dbReference>
<reference evidence="1 2" key="1">
    <citation type="journal article" date="2018" name="Front. Microbiol.">
        <title>Hydrolytic Capabilities as a Key to Environmental Success: Chitinolytic and Cellulolytic Acidobacteria From Acidic Sub-arctic Soils and Boreal Peatlands.</title>
        <authorList>
            <person name="Belova S.E."/>
            <person name="Ravin N.V."/>
            <person name="Pankratov T.A."/>
            <person name="Rakitin A.L."/>
            <person name="Ivanova A.A."/>
            <person name="Beletsky A.V."/>
            <person name="Mardanov A.V."/>
            <person name="Sinninghe Damste J.S."/>
            <person name="Dedysh S.N."/>
        </authorList>
    </citation>
    <scope>NUCLEOTIDE SEQUENCE [LARGE SCALE GENOMIC DNA]</scope>
    <source>
        <strain evidence="1 2">SBC82</strain>
        <plasmid evidence="2">pacpol4</plasmid>
    </source>
</reference>
<keyword evidence="2" id="KW-1185">Reference proteome</keyword>
<name>A0A2Z5GAA6_9BACT</name>
<evidence type="ECO:0000313" key="1">
    <source>
        <dbReference type="EMBL" id="AXC16182.1"/>
    </source>
</evidence>
<geneLocation type="plasmid" evidence="2">
    <name>pacpol4</name>
</geneLocation>
<accession>A0A2Z5GAA6</accession>
<protein>
    <submittedName>
        <fullName evidence="1">Uncharacterized protein</fullName>
    </submittedName>
</protein>